<comment type="caution">
    <text evidence="1">The sequence shown here is derived from an EMBL/GenBank/DDBJ whole genome shotgun (WGS) entry which is preliminary data.</text>
</comment>
<dbReference type="Proteomes" id="UP000824229">
    <property type="component" value="Unassembled WGS sequence"/>
</dbReference>
<protein>
    <submittedName>
        <fullName evidence="1">Uncharacterized protein</fullName>
    </submittedName>
</protein>
<feature type="non-terminal residue" evidence="1">
    <location>
        <position position="144"/>
    </location>
</feature>
<reference evidence="1" key="2">
    <citation type="submission" date="2021-04" db="EMBL/GenBank/DDBJ databases">
        <authorList>
            <person name="Gilroy R."/>
        </authorList>
    </citation>
    <scope>NUCLEOTIDE SEQUENCE</scope>
    <source>
        <strain evidence="1">B5-657</strain>
    </source>
</reference>
<dbReference type="EMBL" id="JAHLFQ010000079">
    <property type="protein sequence ID" value="MBU3803887.1"/>
    <property type="molecule type" value="Genomic_DNA"/>
</dbReference>
<evidence type="ECO:0000313" key="1">
    <source>
        <dbReference type="EMBL" id="MBU3803887.1"/>
    </source>
</evidence>
<sequence>MEYLLNHLDLCALIYNGQTNQAITLFIQQYNTYIKDTCINHCKIYLSTLNQSIYNYILIKEKVSLHKCCLKNMEVINACYQTSEIERLGKQIIESYCFCIDYRIESHTNEHIKKALTYIHQQLGEPLTLETLCTHINMNPCYFS</sequence>
<gene>
    <name evidence="1" type="ORF">H9872_03925</name>
</gene>
<organism evidence="1 2">
    <name type="scientific">Candidatus Cellulosilyticum pullistercoris</name>
    <dbReference type="NCBI Taxonomy" id="2838521"/>
    <lineage>
        <taxon>Bacteria</taxon>
        <taxon>Bacillati</taxon>
        <taxon>Bacillota</taxon>
        <taxon>Clostridia</taxon>
        <taxon>Lachnospirales</taxon>
        <taxon>Cellulosilyticaceae</taxon>
        <taxon>Cellulosilyticum</taxon>
    </lineage>
</organism>
<reference evidence="1" key="1">
    <citation type="journal article" date="2021" name="PeerJ">
        <title>Extensive microbial diversity within the chicken gut microbiome revealed by metagenomics and culture.</title>
        <authorList>
            <person name="Gilroy R."/>
            <person name="Ravi A."/>
            <person name="Getino M."/>
            <person name="Pursley I."/>
            <person name="Horton D.L."/>
            <person name="Alikhan N.F."/>
            <person name="Baker D."/>
            <person name="Gharbi K."/>
            <person name="Hall N."/>
            <person name="Watson M."/>
            <person name="Adriaenssens E.M."/>
            <person name="Foster-Nyarko E."/>
            <person name="Jarju S."/>
            <person name="Secka A."/>
            <person name="Antonio M."/>
            <person name="Oren A."/>
            <person name="Chaudhuri R.R."/>
            <person name="La Ragione R."/>
            <person name="Hildebrand F."/>
            <person name="Pallen M.J."/>
        </authorList>
    </citation>
    <scope>NUCLEOTIDE SEQUENCE</scope>
    <source>
        <strain evidence="1">B5-657</strain>
    </source>
</reference>
<proteinExistence type="predicted"/>
<name>A0A9E2KBY6_9FIRM</name>
<accession>A0A9E2KBY6</accession>
<dbReference type="Gene3D" id="1.10.10.60">
    <property type="entry name" value="Homeodomain-like"/>
    <property type="match status" value="1"/>
</dbReference>
<dbReference type="AlphaFoldDB" id="A0A9E2KBY6"/>
<evidence type="ECO:0000313" key="2">
    <source>
        <dbReference type="Proteomes" id="UP000824229"/>
    </source>
</evidence>